<gene>
    <name evidence="3" type="ORF">SAMN05216559_4153</name>
</gene>
<dbReference type="Gene3D" id="3.40.630.10">
    <property type="entry name" value="Zn peptidases"/>
    <property type="match status" value="1"/>
</dbReference>
<evidence type="ECO:0008006" key="5">
    <source>
        <dbReference type="Google" id="ProtNLM"/>
    </source>
</evidence>
<feature type="compositionally biased region" description="Basic and acidic residues" evidence="2">
    <location>
        <begin position="213"/>
        <end position="229"/>
    </location>
</feature>
<feature type="region of interest" description="Disordered" evidence="2">
    <location>
        <begin position="213"/>
        <end position="232"/>
    </location>
</feature>
<name>A0A1I6MAZ2_9EURY</name>
<organism evidence="3 4">
    <name type="scientific">Halomicrobium zhouii</name>
    <dbReference type="NCBI Taxonomy" id="767519"/>
    <lineage>
        <taxon>Archaea</taxon>
        <taxon>Methanobacteriati</taxon>
        <taxon>Methanobacteriota</taxon>
        <taxon>Stenosarchaea group</taxon>
        <taxon>Halobacteria</taxon>
        <taxon>Halobacteriales</taxon>
        <taxon>Haloarculaceae</taxon>
        <taxon>Halomicrobium</taxon>
    </lineage>
</organism>
<dbReference type="EMBL" id="FOZK01000006">
    <property type="protein sequence ID" value="SFS12896.1"/>
    <property type="molecule type" value="Genomic_DNA"/>
</dbReference>
<evidence type="ECO:0000313" key="4">
    <source>
        <dbReference type="Proteomes" id="UP000199062"/>
    </source>
</evidence>
<comment type="cofactor">
    <cofactor evidence="1">
        <name>Zn(2+)</name>
        <dbReference type="ChEBI" id="CHEBI:29105"/>
    </cofactor>
</comment>
<evidence type="ECO:0000256" key="1">
    <source>
        <dbReference type="ARBA" id="ARBA00001947"/>
    </source>
</evidence>
<dbReference type="PANTHER" id="PTHR12756">
    <property type="entry name" value="CYTOSOLIC CARBOXYPEPTIDASE"/>
    <property type="match status" value="1"/>
</dbReference>
<dbReference type="RefSeq" id="WP_089819342.1">
    <property type="nucleotide sequence ID" value="NZ_FOZK01000006.1"/>
</dbReference>
<accession>A0A1I6MAZ2</accession>
<keyword evidence="4" id="KW-1185">Reference proteome</keyword>
<dbReference type="Proteomes" id="UP000199062">
    <property type="component" value="Unassembled WGS sequence"/>
</dbReference>
<sequence>MDEDGTVAAADAGLRVLLGYPGANATDLTVDGDTVNLAPDLRDAGDDWLFYWNVSIESDENRIVTVSFPEKVVGPWGPAVSQDCAQWSWLGADATVDRTAFRYEFGPGERTFFAFSLPYVRQDFERFWSAVDSQGQIERSTLTTTERGRTVPVLRIGDPGSDTHAVITCRHHACESPASLVLEGILSKLADRPPKSWCAHVVPFVDLDGVQRGDQGKQRLPHDHNRDYAESNGVTDEIDPLYSTTSAIKRYVRSLGGTIPLGLDLHSPFKWGSPHDRVFFAGAPAGATDADRRFARVLDDESDDRANSLCFRVAGGFAEPGGRGGGTTFTGFLDRQGATVSRALEVPYFGTQENQTTPERCWGLGSAVGQAVERFIDDETND</sequence>
<reference evidence="3 4" key="1">
    <citation type="submission" date="2016-10" db="EMBL/GenBank/DDBJ databases">
        <authorList>
            <person name="de Groot N.N."/>
        </authorList>
    </citation>
    <scope>NUCLEOTIDE SEQUENCE [LARGE SCALE GENOMIC DNA]</scope>
    <source>
        <strain evidence="3 4">CGMCC 1.10457</strain>
    </source>
</reference>
<dbReference type="SUPFAM" id="SSF53187">
    <property type="entry name" value="Zn-dependent exopeptidases"/>
    <property type="match status" value="1"/>
</dbReference>
<protein>
    <recommendedName>
        <fullName evidence="5">Zinc carboxypeptidase</fullName>
    </recommendedName>
</protein>
<evidence type="ECO:0000313" key="3">
    <source>
        <dbReference type="EMBL" id="SFS12896.1"/>
    </source>
</evidence>
<evidence type="ECO:0000256" key="2">
    <source>
        <dbReference type="SAM" id="MobiDB-lite"/>
    </source>
</evidence>
<dbReference type="InterPro" id="IPR050821">
    <property type="entry name" value="Cytosolic_carboxypeptidase"/>
</dbReference>
<dbReference type="STRING" id="767519.SAMN05216559_4153"/>
<proteinExistence type="predicted"/>
<dbReference type="PANTHER" id="PTHR12756:SF11">
    <property type="entry name" value="CYTOSOLIC CARBOXYPEPTIDASE 1"/>
    <property type="match status" value="1"/>
</dbReference>
<dbReference type="AlphaFoldDB" id="A0A1I6MAZ2"/>
<dbReference type="OrthoDB" id="202659at2157"/>